<organism evidence="3 4">
    <name type="scientific">Brassica carinata</name>
    <name type="common">Ethiopian mustard</name>
    <name type="synonym">Abyssinian cabbage</name>
    <dbReference type="NCBI Taxonomy" id="52824"/>
    <lineage>
        <taxon>Eukaryota</taxon>
        <taxon>Viridiplantae</taxon>
        <taxon>Streptophyta</taxon>
        <taxon>Embryophyta</taxon>
        <taxon>Tracheophyta</taxon>
        <taxon>Spermatophyta</taxon>
        <taxon>Magnoliopsida</taxon>
        <taxon>eudicotyledons</taxon>
        <taxon>Gunneridae</taxon>
        <taxon>Pentapetalae</taxon>
        <taxon>rosids</taxon>
        <taxon>malvids</taxon>
        <taxon>Brassicales</taxon>
        <taxon>Brassicaceae</taxon>
        <taxon>Brassiceae</taxon>
        <taxon>Brassica</taxon>
    </lineage>
</organism>
<protein>
    <recommendedName>
        <fullName evidence="2">EGF-like domain-containing protein</fullName>
    </recommendedName>
</protein>
<dbReference type="PANTHER" id="PTHR33881">
    <property type="entry name" value="NEUROGENIC LOCUS NOTCH-LIKE PROTEIN"/>
    <property type="match status" value="1"/>
</dbReference>
<feature type="chain" id="PRO_5036502194" description="EGF-like domain-containing protein" evidence="1">
    <location>
        <begin position="25"/>
        <end position="178"/>
    </location>
</feature>
<proteinExistence type="predicted"/>
<keyword evidence="4" id="KW-1185">Reference proteome</keyword>
<feature type="domain" description="EGF-like" evidence="2">
    <location>
        <begin position="34"/>
        <end position="81"/>
    </location>
</feature>
<dbReference type="SMART" id="SM00181">
    <property type="entry name" value="EGF"/>
    <property type="match status" value="2"/>
</dbReference>
<dbReference type="PANTHER" id="PTHR33881:SF7">
    <property type="entry name" value="NEUROGENIC LOCUS NOTCH-LIKE PROTEIN"/>
    <property type="match status" value="1"/>
</dbReference>
<feature type="domain" description="EGF-like" evidence="2">
    <location>
        <begin position="109"/>
        <end position="152"/>
    </location>
</feature>
<dbReference type="AlphaFoldDB" id="A0A8X7VP40"/>
<dbReference type="Proteomes" id="UP000886595">
    <property type="component" value="Unassembled WGS sequence"/>
</dbReference>
<sequence length="178" mass="19169">MASVANTLCFVAALLLIYQKTATCGFLSPIFDNICKVVVCGKGKCKVSSDSTFKYECECDNGWKQLDHNLKFLPCVIPNCTSGLSCGEAGSQAQPPTPPKDNNTSFFDVCHWMNCGGGICKKKNLFSYSCECSEGYSNFMNIATSPCIKQCVLGQDCLNPGIPPNSSSNQGLIDSLRS</sequence>
<evidence type="ECO:0000313" key="3">
    <source>
        <dbReference type="EMBL" id="KAG2315134.1"/>
    </source>
</evidence>
<comment type="caution">
    <text evidence="3">The sequence shown here is derived from an EMBL/GenBank/DDBJ whole genome shotgun (WGS) entry which is preliminary data.</text>
</comment>
<keyword evidence="1" id="KW-0732">Signal</keyword>
<dbReference type="InterPro" id="IPR000742">
    <property type="entry name" value="EGF"/>
</dbReference>
<dbReference type="EMBL" id="JAAMPC010000004">
    <property type="protein sequence ID" value="KAG2315134.1"/>
    <property type="molecule type" value="Genomic_DNA"/>
</dbReference>
<name>A0A8X7VP40_BRACI</name>
<evidence type="ECO:0000256" key="1">
    <source>
        <dbReference type="SAM" id="SignalP"/>
    </source>
</evidence>
<gene>
    <name evidence="3" type="ORF">Bca52824_018256</name>
</gene>
<dbReference type="OrthoDB" id="1914642at2759"/>
<reference evidence="3 4" key="1">
    <citation type="submission" date="2020-02" db="EMBL/GenBank/DDBJ databases">
        <authorList>
            <person name="Ma Q."/>
            <person name="Huang Y."/>
            <person name="Song X."/>
            <person name="Pei D."/>
        </authorList>
    </citation>
    <scope>NUCLEOTIDE SEQUENCE [LARGE SCALE GENOMIC DNA]</scope>
    <source>
        <strain evidence="3">Sxm20200214</strain>
        <tissue evidence="3">Leaf</tissue>
    </source>
</reference>
<evidence type="ECO:0000259" key="2">
    <source>
        <dbReference type="SMART" id="SM00181"/>
    </source>
</evidence>
<evidence type="ECO:0000313" key="4">
    <source>
        <dbReference type="Proteomes" id="UP000886595"/>
    </source>
</evidence>
<accession>A0A8X7VP40</accession>
<feature type="signal peptide" evidence="1">
    <location>
        <begin position="1"/>
        <end position="24"/>
    </location>
</feature>